<keyword evidence="1" id="KW-0472">Membrane</keyword>
<feature type="transmembrane region" description="Helical" evidence="1">
    <location>
        <begin position="478"/>
        <end position="501"/>
    </location>
</feature>
<reference evidence="2 3" key="1">
    <citation type="submission" date="2019-12" db="EMBL/GenBank/DDBJ databases">
        <title>Chromosome-level assembly of the Caenorhabditis remanei genome.</title>
        <authorList>
            <person name="Teterina A.A."/>
            <person name="Willis J.H."/>
            <person name="Phillips P.C."/>
        </authorList>
    </citation>
    <scope>NUCLEOTIDE SEQUENCE [LARGE SCALE GENOMIC DNA]</scope>
    <source>
        <strain evidence="2 3">PX506</strain>
        <tissue evidence="2">Whole organism</tissue>
    </source>
</reference>
<feature type="transmembrane region" description="Helical" evidence="1">
    <location>
        <begin position="319"/>
        <end position="340"/>
    </location>
</feature>
<dbReference type="AlphaFoldDB" id="A0A6A5GKW3"/>
<dbReference type="InterPro" id="IPR019425">
    <property type="entry name" value="7TM_GPCR_serpentine_rcpt_Srt"/>
</dbReference>
<feature type="transmembrane region" description="Helical" evidence="1">
    <location>
        <begin position="522"/>
        <end position="538"/>
    </location>
</feature>
<comment type="caution">
    <text evidence="2">The sequence shown here is derived from an EMBL/GenBank/DDBJ whole genome shotgun (WGS) entry which is preliminary data.</text>
</comment>
<feature type="transmembrane region" description="Helical" evidence="1">
    <location>
        <begin position="281"/>
        <end position="307"/>
    </location>
</feature>
<keyword evidence="1" id="KW-1133">Transmembrane helix</keyword>
<gene>
    <name evidence="2" type="ORF">GCK72_021825</name>
</gene>
<feature type="transmembrane region" description="Helical" evidence="1">
    <location>
        <begin position="120"/>
        <end position="143"/>
    </location>
</feature>
<name>A0A6A5GKW3_CAERE</name>
<feature type="transmembrane region" description="Helical" evidence="1">
    <location>
        <begin position="164"/>
        <end position="187"/>
    </location>
</feature>
<dbReference type="Pfam" id="PF10321">
    <property type="entry name" value="7TM_GPCR_Srt"/>
    <property type="match status" value="3"/>
</dbReference>
<dbReference type="PANTHER" id="PTHR23021:SF83">
    <property type="entry name" value="SERPENTINE RECEPTOR, CLASS T"/>
    <property type="match status" value="1"/>
</dbReference>
<dbReference type="CTD" id="9806205"/>
<feature type="transmembrane region" description="Helical" evidence="1">
    <location>
        <begin position="214"/>
        <end position="235"/>
    </location>
</feature>
<feature type="transmembrane region" description="Helical" evidence="1">
    <location>
        <begin position="373"/>
        <end position="392"/>
    </location>
</feature>
<keyword evidence="1" id="KW-0812">Transmembrane</keyword>
<evidence type="ECO:0000256" key="1">
    <source>
        <dbReference type="SAM" id="Phobius"/>
    </source>
</evidence>
<evidence type="ECO:0000313" key="2">
    <source>
        <dbReference type="EMBL" id="KAF1755256.1"/>
    </source>
</evidence>
<feature type="transmembrane region" description="Helical" evidence="1">
    <location>
        <begin position="255"/>
        <end position="275"/>
    </location>
</feature>
<dbReference type="KEGG" id="crq:GCK72_021825"/>
<evidence type="ECO:0000313" key="3">
    <source>
        <dbReference type="Proteomes" id="UP000483820"/>
    </source>
</evidence>
<evidence type="ECO:0008006" key="4">
    <source>
        <dbReference type="Google" id="ProtNLM"/>
    </source>
</evidence>
<feature type="transmembrane region" description="Helical" evidence="1">
    <location>
        <begin position="572"/>
        <end position="594"/>
    </location>
</feature>
<dbReference type="GeneID" id="9806205"/>
<protein>
    <recommendedName>
        <fullName evidence="4">7TM GPCR serpentine receptor class x (Srx) domain-containing protein</fullName>
    </recommendedName>
</protein>
<dbReference type="PANTHER" id="PTHR23021">
    <property type="entry name" value="SERPENTINE RECEPTOR, CLASS T"/>
    <property type="match status" value="1"/>
</dbReference>
<feature type="transmembrane region" description="Helical" evidence="1">
    <location>
        <begin position="346"/>
        <end position="366"/>
    </location>
</feature>
<accession>A0A6A5GKW3</accession>
<organism evidence="2 3">
    <name type="scientific">Caenorhabditis remanei</name>
    <name type="common">Caenorhabditis vulgaris</name>
    <dbReference type="NCBI Taxonomy" id="31234"/>
    <lineage>
        <taxon>Eukaryota</taxon>
        <taxon>Metazoa</taxon>
        <taxon>Ecdysozoa</taxon>
        <taxon>Nematoda</taxon>
        <taxon>Chromadorea</taxon>
        <taxon>Rhabditida</taxon>
        <taxon>Rhabditina</taxon>
        <taxon>Rhabditomorpha</taxon>
        <taxon>Rhabditoidea</taxon>
        <taxon>Rhabditidae</taxon>
        <taxon>Peloderinae</taxon>
        <taxon>Caenorhabditis</taxon>
    </lineage>
</organism>
<dbReference type="EMBL" id="WUAV01000005">
    <property type="protein sequence ID" value="KAF1755256.1"/>
    <property type="molecule type" value="Genomic_DNA"/>
</dbReference>
<proteinExistence type="predicted"/>
<feature type="transmembrane region" description="Helical" evidence="1">
    <location>
        <begin position="412"/>
        <end position="430"/>
    </location>
</feature>
<dbReference type="RefSeq" id="XP_053583429.1">
    <property type="nucleotide sequence ID" value="XM_053734516.1"/>
</dbReference>
<feature type="transmembrane region" description="Helical" evidence="1">
    <location>
        <begin position="48"/>
        <end position="72"/>
    </location>
</feature>
<feature type="transmembrane region" description="Helical" evidence="1">
    <location>
        <begin position="84"/>
        <end position="108"/>
    </location>
</feature>
<feature type="transmembrane region" description="Helical" evidence="1">
    <location>
        <begin position="442"/>
        <end position="466"/>
    </location>
</feature>
<dbReference type="Proteomes" id="UP000483820">
    <property type="component" value="Chromosome V"/>
</dbReference>
<dbReference type="SUPFAM" id="SSF81321">
    <property type="entry name" value="Family A G protein-coupled receptor-like"/>
    <property type="match status" value="2"/>
</dbReference>
<sequence>MILTECLPIILDFPDDVEHWCNLIFDTMVYTAHTPPNWYEKDGVPRPILGLTEASLGVILVLIYLPMISVMLEKEQFSMSCFKIMSLLAIVDVFSILINCIITGWLAYQGAVYCTHPNLIYISGMAGMGLWCCSCVIAVTLVTNRLLDLIFPRIGAMIFDGNKTFLVLVVSVLYGLYFAIFNTPILFTSKFHAWFFDPMIFEDMEKEYANIPHIVNNFFVVAATCFLYGIFCWALCSKLKHVDTESESRNASSQIFLQSALICAVNLAAAIIYVIMNYIDIPFWLILVGTLMWQLGNSAPVLIYLSAHTPEEWAKRDGVSRPILGVTEASFLAIADMLSIVVDCIITGWLAYQGTVFCSYPILLYFSRMSGTGLWCCTCVTAFILITNRAHTPEEWTKRDGVSRPILGITEASLGILINICYIPIIFVMLEKEHFKISCYKIMSFLAIIDMLSIVVDCIITGWLAYQGAVFCSYPTLIYFSGMSGTGLWCCTCVTALILIVNRIFDLLVPRARIFFFEGNRTFLVILGAILYTMYYVFCNTPSLFTSKFHSWFFTPMIFEGRDMDYENVPMFFNNIGVVFVTCILYILFCFVLGAKLKNVSTGSESRSAVS</sequence>